<evidence type="ECO:0000256" key="7">
    <source>
        <dbReference type="ARBA" id="ARBA00022967"/>
    </source>
</evidence>
<dbReference type="PROSITE" id="PS50893">
    <property type="entry name" value="ABC_TRANSPORTER_2"/>
    <property type="match status" value="1"/>
</dbReference>
<dbReference type="KEGG" id="cku:UL82_04805"/>
<sequence>MPLISLAHVSFAHPNAPSTFQDISIDIHVGDRIALLGANGSGKSTLMKLMCTALRPKTGSVIINDQPSTYTKNDRNRIRSIVQMVLQEPDEQVFCLSVQDDIEFGPRNLGLNDNQVATRCLMAAHATEVSDLLDRIPHQLSYGQRKRVALAGALAMSPQVLLLDEPTAGLDPAGVHRLLSIIKNLDAAVLLATHDVNFAYAFADTWAVLHKGQLSVAAKDKIIADRELLKDARLDLPWAPLVSALIGKKVTFPEEL</sequence>
<dbReference type="FunFam" id="3.40.50.300:FF:000224">
    <property type="entry name" value="Energy-coupling factor transporter ATP-binding protein EcfA"/>
    <property type="match status" value="1"/>
</dbReference>
<dbReference type="InterPro" id="IPR050095">
    <property type="entry name" value="ECF_ABC_transporter_ATP-bd"/>
</dbReference>
<dbReference type="GO" id="GO:0016887">
    <property type="term" value="F:ATP hydrolysis activity"/>
    <property type="evidence" value="ECO:0007669"/>
    <property type="project" value="InterPro"/>
</dbReference>
<dbReference type="InterPro" id="IPR017871">
    <property type="entry name" value="ABC_transporter-like_CS"/>
</dbReference>
<keyword evidence="8" id="KW-0472">Membrane</keyword>
<keyword evidence="10" id="KW-0378">Hydrolase</keyword>
<evidence type="ECO:0000256" key="8">
    <source>
        <dbReference type="ARBA" id="ARBA00023136"/>
    </source>
</evidence>
<evidence type="ECO:0000313" key="12">
    <source>
        <dbReference type="Proteomes" id="UP000033457"/>
    </source>
</evidence>
<evidence type="ECO:0000313" key="10">
    <source>
        <dbReference type="EMBL" id="AKE41143.1"/>
    </source>
</evidence>
<keyword evidence="3" id="KW-0813">Transport</keyword>
<dbReference type="STRING" id="35755.UL82_04805"/>
<dbReference type="SUPFAM" id="SSF52540">
    <property type="entry name" value="P-loop containing nucleoside triphosphate hydrolases"/>
    <property type="match status" value="1"/>
</dbReference>
<evidence type="ECO:0000256" key="3">
    <source>
        <dbReference type="ARBA" id="ARBA00022448"/>
    </source>
</evidence>
<dbReference type="Pfam" id="PF00005">
    <property type="entry name" value="ABC_tran"/>
    <property type="match status" value="1"/>
</dbReference>
<dbReference type="Gene3D" id="3.40.50.300">
    <property type="entry name" value="P-loop containing nucleotide triphosphate hydrolases"/>
    <property type="match status" value="1"/>
</dbReference>
<reference evidence="11 13" key="2">
    <citation type="submission" date="2018-12" db="EMBL/GenBank/DDBJ databases">
        <authorList>
            <consortium name="Pathogen Informatics"/>
        </authorList>
    </citation>
    <scope>NUCLEOTIDE SEQUENCE [LARGE SCALE GENOMIC DNA]</scope>
    <source>
        <strain evidence="11 13">NCTC949</strain>
    </source>
</reference>
<dbReference type="InterPro" id="IPR003593">
    <property type="entry name" value="AAA+_ATPase"/>
</dbReference>
<dbReference type="PROSITE" id="PS00211">
    <property type="entry name" value="ABC_TRANSPORTER_1"/>
    <property type="match status" value="1"/>
</dbReference>
<dbReference type="PANTHER" id="PTHR43553">
    <property type="entry name" value="HEAVY METAL TRANSPORTER"/>
    <property type="match status" value="1"/>
</dbReference>
<evidence type="ECO:0000256" key="5">
    <source>
        <dbReference type="ARBA" id="ARBA00022741"/>
    </source>
</evidence>
<reference evidence="10 12" key="1">
    <citation type="journal article" date="2015" name="Genome Announc.">
        <title>Complete Genome Sequence of Corynebacterium kutscheri DSM 20755, a Corynebacterial Type Strain with Remarkably Low G+C Content of Chromosomal DNA.</title>
        <authorList>
            <person name="Ruckert C."/>
            <person name="Albersmeier A."/>
            <person name="Winkler A."/>
            <person name="Tauch A."/>
        </authorList>
    </citation>
    <scope>NUCLEOTIDE SEQUENCE [LARGE SCALE GENOMIC DNA]</scope>
    <source>
        <strain evidence="10 12">DSM 20755</strain>
    </source>
</reference>
<dbReference type="EC" id="3.6.3.-" evidence="10 11"/>
<dbReference type="OrthoDB" id="9806471at2"/>
<keyword evidence="4" id="KW-1003">Cell membrane</keyword>
<dbReference type="CDD" id="cd03225">
    <property type="entry name" value="ABC_cobalt_CbiO_domain1"/>
    <property type="match status" value="1"/>
</dbReference>
<keyword evidence="6 11" id="KW-0067">ATP-binding</keyword>
<dbReference type="InterPro" id="IPR015856">
    <property type="entry name" value="ABC_transpr_CbiO/EcfA_su"/>
</dbReference>
<proteinExistence type="inferred from homology"/>
<dbReference type="RefSeq" id="WP_046439274.1">
    <property type="nucleotide sequence ID" value="NZ_CP011312.1"/>
</dbReference>
<evidence type="ECO:0000256" key="2">
    <source>
        <dbReference type="ARBA" id="ARBA00005417"/>
    </source>
</evidence>
<evidence type="ECO:0000259" key="9">
    <source>
        <dbReference type="PROSITE" id="PS50893"/>
    </source>
</evidence>
<gene>
    <name evidence="11" type="primary">cbiO</name>
    <name evidence="11" type="ORF">NCTC949_01527</name>
    <name evidence="10" type="ORF">UL82_04805</name>
</gene>
<evidence type="ECO:0000313" key="11">
    <source>
        <dbReference type="EMBL" id="VEH07052.1"/>
    </source>
</evidence>
<evidence type="ECO:0000313" key="13">
    <source>
        <dbReference type="Proteomes" id="UP000271380"/>
    </source>
</evidence>
<dbReference type="GO" id="GO:0005524">
    <property type="term" value="F:ATP binding"/>
    <property type="evidence" value="ECO:0007669"/>
    <property type="project" value="UniProtKB-KW"/>
</dbReference>
<name>A0A0F6R1N0_9CORY</name>
<evidence type="ECO:0000256" key="4">
    <source>
        <dbReference type="ARBA" id="ARBA00022475"/>
    </source>
</evidence>
<dbReference type="SMART" id="SM00382">
    <property type="entry name" value="AAA"/>
    <property type="match status" value="1"/>
</dbReference>
<dbReference type="Proteomes" id="UP000271380">
    <property type="component" value="Chromosome"/>
</dbReference>
<dbReference type="Proteomes" id="UP000033457">
    <property type="component" value="Chromosome"/>
</dbReference>
<dbReference type="PANTHER" id="PTHR43553:SF24">
    <property type="entry name" value="ENERGY-COUPLING FACTOR TRANSPORTER ATP-BINDING PROTEIN ECFA1"/>
    <property type="match status" value="1"/>
</dbReference>
<evidence type="ECO:0000256" key="6">
    <source>
        <dbReference type="ARBA" id="ARBA00022840"/>
    </source>
</evidence>
<dbReference type="HOGENOM" id="CLU_000604_1_22_11"/>
<keyword evidence="5" id="KW-0547">Nucleotide-binding</keyword>
<organism evidence="10 12">
    <name type="scientific">Corynebacterium kutscheri</name>
    <dbReference type="NCBI Taxonomy" id="35755"/>
    <lineage>
        <taxon>Bacteria</taxon>
        <taxon>Bacillati</taxon>
        <taxon>Actinomycetota</taxon>
        <taxon>Actinomycetes</taxon>
        <taxon>Mycobacteriales</taxon>
        <taxon>Corynebacteriaceae</taxon>
        <taxon>Corynebacterium</taxon>
    </lineage>
</organism>
<accession>A0A0F6R1N0</accession>
<protein>
    <submittedName>
        <fullName evidence="11">ABC transporter ATP-binding protein</fullName>
        <ecNumber evidence="10 11">3.6.3.-</ecNumber>
    </submittedName>
    <submittedName>
        <fullName evidence="10">ABC-type cobalt transport system, ATPase component</fullName>
    </submittedName>
</protein>
<keyword evidence="12" id="KW-1185">Reference proteome</keyword>
<dbReference type="GO" id="GO:0042626">
    <property type="term" value="F:ATPase-coupled transmembrane transporter activity"/>
    <property type="evidence" value="ECO:0007669"/>
    <property type="project" value="TreeGrafter"/>
</dbReference>
<dbReference type="InterPro" id="IPR027417">
    <property type="entry name" value="P-loop_NTPase"/>
</dbReference>
<dbReference type="AlphaFoldDB" id="A0A0F6R1N0"/>
<dbReference type="EMBL" id="CP011312">
    <property type="protein sequence ID" value="AKE41143.1"/>
    <property type="molecule type" value="Genomic_DNA"/>
</dbReference>
<comment type="subcellular location">
    <subcellularLocation>
        <location evidence="1">Cell membrane</location>
    </subcellularLocation>
</comment>
<dbReference type="InterPro" id="IPR003439">
    <property type="entry name" value="ABC_transporter-like_ATP-bd"/>
</dbReference>
<dbReference type="EMBL" id="LR134377">
    <property type="protein sequence ID" value="VEH07052.1"/>
    <property type="molecule type" value="Genomic_DNA"/>
</dbReference>
<comment type="similarity">
    <text evidence="2">Belongs to the ABC transporter superfamily.</text>
</comment>
<evidence type="ECO:0000256" key="1">
    <source>
        <dbReference type="ARBA" id="ARBA00004236"/>
    </source>
</evidence>
<feature type="domain" description="ABC transporter" evidence="9">
    <location>
        <begin position="4"/>
        <end position="236"/>
    </location>
</feature>
<dbReference type="GO" id="GO:0043190">
    <property type="term" value="C:ATP-binding cassette (ABC) transporter complex"/>
    <property type="evidence" value="ECO:0007669"/>
    <property type="project" value="TreeGrafter"/>
</dbReference>
<keyword evidence="7" id="KW-1278">Translocase</keyword>